<reference evidence="3" key="1">
    <citation type="journal article" date="2015" name="Nat. Genet.">
        <title>The pineapple genome and the evolution of CAM photosynthesis.</title>
        <authorList>
            <person name="Ming R."/>
            <person name="VanBuren R."/>
            <person name="Wai C.M."/>
            <person name="Tang H."/>
            <person name="Schatz M.C."/>
            <person name="Bowers J.E."/>
            <person name="Lyons E."/>
            <person name="Wang M.L."/>
            <person name="Chen J."/>
            <person name="Biggers E."/>
            <person name="Zhang J."/>
            <person name="Huang L."/>
            <person name="Zhang L."/>
            <person name="Miao W."/>
            <person name="Zhang J."/>
            <person name="Ye Z."/>
            <person name="Miao C."/>
            <person name="Lin Z."/>
            <person name="Wang H."/>
            <person name="Zhou H."/>
            <person name="Yim W.C."/>
            <person name="Priest H.D."/>
            <person name="Zheng C."/>
            <person name="Woodhouse M."/>
            <person name="Edger P.P."/>
            <person name="Guyot R."/>
            <person name="Guo H.B."/>
            <person name="Guo H."/>
            <person name="Zheng G."/>
            <person name="Singh R."/>
            <person name="Sharma A."/>
            <person name="Min X."/>
            <person name="Zheng Y."/>
            <person name="Lee H."/>
            <person name="Gurtowski J."/>
            <person name="Sedlazeck F.J."/>
            <person name="Harkess A."/>
            <person name="McKain M.R."/>
            <person name="Liao Z."/>
            <person name="Fang J."/>
            <person name="Liu J."/>
            <person name="Zhang X."/>
            <person name="Zhang Q."/>
            <person name="Hu W."/>
            <person name="Qin Y."/>
            <person name="Wang K."/>
            <person name="Chen L.Y."/>
            <person name="Shirley N."/>
            <person name="Lin Y.R."/>
            <person name="Liu L.Y."/>
            <person name="Hernandez A.G."/>
            <person name="Wright C.L."/>
            <person name="Bulone V."/>
            <person name="Tuskan G.A."/>
            <person name="Heath K."/>
            <person name="Zee F."/>
            <person name="Moore P.H."/>
            <person name="Sunkar R."/>
            <person name="Leebens-Mack J.H."/>
            <person name="Mockler T."/>
            <person name="Bennetzen J.L."/>
            <person name="Freeling M."/>
            <person name="Sankoff D."/>
            <person name="Paterson A.H."/>
            <person name="Zhu X."/>
            <person name="Yang X."/>
            <person name="Smith J.A."/>
            <person name="Cushman J.C."/>
            <person name="Paull R.E."/>
            <person name="Yu Q."/>
        </authorList>
    </citation>
    <scope>NUCLEOTIDE SEQUENCE [LARGE SCALE GENOMIC DNA]</scope>
    <source>
        <strain evidence="3">cv. F153</strain>
    </source>
</reference>
<dbReference type="Pfam" id="PF25598">
    <property type="entry name" value="ARM_PUB"/>
    <property type="match status" value="1"/>
</dbReference>
<dbReference type="RefSeq" id="XP_020087997.1">
    <property type="nucleotide sequence ID" value="XM_020232408.1"/>
</dbReference>
<accession>A0A6P5EWX2</accession>
<name>A0A6P5EWX2_ANACO</name>
<keyword evidence="1" id="KW-0833">Ubl conjugation pathway</keyword>
<dbReference type="Gene3D" id="1.25.10.10">
    <property type="entry name" value="Leucine-rich Repeat Variant"/>
    <property type="match status" value="1"/>
</dbReference>
<organism evidence="3 4">
    <name type="scientific">Ananas comosus</name>
    <name type="common">Pineapple</name>
    <name type="synonym">Ananas ananas</name>
    <dbReference type="NCBI Taxonomy" id="4615"/>
    <lineage>
        <taxon>Eukaryota</taxon>
        <taxon>Viridiplantae</taxon>
        <taxon>Streptophyta</taxon>
        <taxon>Embryophyta</taxon>
        <taxon>Tracheophyta</taxon>
        <taxon>Spermatophyta</taxon>
        <taxon>Magnoliopsida</taxon>
        <taxon>Liliopsida</taxon>
        <taxon>Poales</taxon>
        <taxon>Bromeliaceae</taxon>
        <taxon>Bromelioideae</taxon>
        <taxon>Ananas</taxon>
    </lineage>
</organism>
<dbReference type="Proteomes" id="UP000515123">
    <property type="component" value="Linkage group 5"/>
</dbReference>
<evidence type="ECO:0000256" key="1">
    <source>
        <dbReference type="ARBA" id="ARBA00022786"/>
    </source>
</evidence>
<dbReference type="OrthoDB" id="7537227at2759"/>
<evidence type="ECO:0000313" key="3">
    <source>
        <dbReference type="Proteomes" id="UP000515123"/>
    </source>
</evidence>
<sequence length="316" mass="33289">MAAQGTEIIAELLQQIQSLDSPEGQTAAALHSLSSLTKVSSHNRKHVAAAPGAVPLLLSLISAATPSSTHTQTLSLSLSILFNLSLNTNLKLSLAQTPNLITLLNSILLSSKPPHAAKLAASLLCSLAMLDKNKAPLGVAGTVEVIVEALRCSTNVSSSSPANHHLLSALAELLHFHGNCTLAVRAGVVPLLVGNLESPPEELAGSFTVLGLLARFDEGIEAIMAVDGVVSLMVDGLRKGCTVSRESAAEILIKLFEESGECLKEAALNHDEWSSLLADLSVRGSARAREKAAVLMRMMMENDLDGYLDMEGNYMD</sequence>
<proteinExistence type="predicted"/>
<dbReference type="GeneID" id="109709998"/>
<evidence type="ECO:0000313" key="4">
    <source>
        <dbReference type="RefSeq" id="XP_020087997.1"/>
    </source>
</evidence>
<dbReference type="PANTHER" id="PTHR23315">
    <property type="entry name" value="U BOX DOMAIN-CONTAINING"/>
    <property type="match status" value="1"/>
</dbReference>
<dbReference type="AlphaFoldDB" id="A0A6P5EWX2"/>
<dbReference type="InterPro" id="IPR058678">
    <property type="entry name" value="ARM_PUB"/>
</dbReference>
<dbReference type="Gramene" id="Aco014292.1.mrna1">
    <property type="protein sequence ID" value="Aco014292.1.mrna1"/>
    <property type="gene ID" value="Aco014292.1.path1"/>
</dbReference>
<dbReference type="PANTHER" id="PTHR23315:SF254">
    <property type="entry name" value="KINESIN-ASSOCIATED PROTEIN"/>
    <property type="match status" value="1"/>
</dbReference>
<dbReference type="InterPro" id="IPR016024">
    <property type="entry name" value="ARM-type_fold"/>
</dbReference>
<feature type="domain" description="U-box" evidence="2">
    <location>
        <begin position="10"/>
        <end position="302"/>
    </location>
</feature>
<keyword evidence="3" id="KW-1185">Reference proteome</keyword>
<dbReference type="SUPFAM" id="SSF48371">
    <property type="entry name" value="ARM repeat"/>
    <property type="match status" value="1"/>
</dbReference>
<dbReference type="InterPro" id="IPR011989">
    <property type="entry name" value="ARM-like"/>
</dbReference>
<gene>
    <name evidence="4" type="primary">LOC109709998</name>
</gene>
<reference evidence="4" key="2">
    <citation type="submission" date="2025-08" db="UniProtKB">
        <authorList>
            <consortium name="RefSeq"/>
        </authorList>
    </citation>
    <scope>IDENTIFICATION</scope>
    <source>
        <tissue evidence="4">Leaf</tissue>
    </source>
</reference>
<evidence type="ECO:0000259" key="2">
    <source>
        <dbReference type="Pfam" id="PF25598"/>
    </source>
</evidence>
<protein>
    <submittedName>
        <fullName evidence="4">Protein spotted leaf 11-like</fullName>
    </submittedName>
</protein>